<feature type="chain" id="PRO_5018597238" evidence="9">
    <location>
        <begin position="23"/>
        <end position="253"/>
    </location>
</feature>
<dbReference type="Proteomes" id="UP000274122">
    <property type="component" value="Chromosome"/>
</dbReference>
<comment type="subcellular location">
    <subcellularLocation>
        <location evidence="2">Cell outer membrane</location>
    </subcellularLocation>
    <subcellularLocation>
        <location evidence="1">Cell surface</location>
    </subcellularLocation>
</comment>
<keyword evidence="7" id="KW-0998">Cell outer membrane</keyword>
<dbReference type="GO" id="GO:0009986">
    <property type="term" value="C:cell surface"/>
    <property type="evidence" value="ECO:0007669"/>
    <property type="project" value="UniProtKB-SubCell"/>
</dbReference>
<gene>
    <name evidence="11" type="primary">yadA_1</name>
    <name evidence="11" type="ORF">NCTC11466_02616</name>
</gene>
<name>A0A3S4INQ7_9ENTR</name>
<dbReference type="Gene3D" id="3.30.1300.30">
    <property type="entry name" value="GSPII I/J protein-like"/>
    <property type="match status" value="1"/>
</dbReference>
<dbReference type="SUPFAM" id="SSF54523">
    <property type="entry name" value="Pili subunits"/>
    <property type="match status" value="1"/>
</dbReference>
<evidence type="ECO:0000256" key="9">
    <source>
        <dbReference type="SAM" id="SignalP"/>
    </source>
</evidence>
<feature type="signal peptide" evidence="9">
    <location>
        <begin position="1"/>
        <end position="22"/>
    </location>
</feature>
<reference evidence="11 12" key="1">
    <citation type="submission" date="2018-12" db="EMBL/GenBank/DDBJ databases">
        <authorList>
            <consortium name="Pathogen Informatics"/>
        </authorList>
    </citation>
    <scope>NUCLEOTIDE SEQUENCE [LARGE SCALE GENOMIC DNA]</scope>
    <source>
        <strain evidence="11 12">NCTC11466</strain>
    </source>
</reference>
<sequence length="253" mass="27486">MKNKIFLSFLFSGLLIGHSATAAEWGDWSSDVTSSNSHADAAKTNGNFGDIKNNVDTIDSTLNESIQKQQAVNEQQQALNDKQDNTNVKQAEWNENQTSLNSQQSAVNQQQSEVNANQATVNGQQDVVNQNQASLNTQQGAINQSQARSNAQFQNSLTQLNGDLNHLSNRVDKLDNRMKRGFASQSALSGLFQPYSVGKFNLSGSLGGYESTSAMAIGSGYRFNENVAAKAGISTNTEDFKAVSYNAAINFEW</sequence>
<accession>A0A3S4INQ7</accession>
<keyword evidence="8" id="KW-0175">Coiled coil</keyword>
<dbReference type="Pfam" id="PF03895">
    <property type="entry name" value="YadA_anchor"/>
    <property type="match status" value="1"/>
</dbReference>
<evidence type="ECO:0000256" key="5">
    <source>
        <dbReference type="ARBA" id="ARBA00022729"/>
    </source>
</evidence>
<organism evidence="11 12">
    <name type="scientific">Cedecea lapagei</name>
    <dbReference type="NCBI Taxonomy" id="158823"/>
    <lineage>
        <taxon>Bacteria</taxon>
        <taxon>Pseudomonadati</taxon>
        <taxon>Pseudomonadota</taxon>
        <taxon>Gammaproteobacteria</taxon>
        <taxon>Enterobacterales</taxon>
        <taxon>Enterobacteriaceae</taxon>
        <taxon>Cedecea</taxon>
    </lineage>
</organism>
<dbReference type="InterPro" id="IPR045584">
    <property type="entry name" value="Pilin-like"/>
</dbReference>
<dbReference type="KEGG" id="clap:NCTC11466_02616"/>
<keyword evidence="3" id="KW-1134">Transmembrane beta strand</keyword>
<feature type="domain" description="Trimeric autotransporter adhesin YadA-like C-terminal membrane anchor" evidence="10">
    <location>
        <begin position="192"/>
        <end position="253"/>
    </location>
</feature>
<proteinExistence type="predicted"/>
<evidence type="ECO:0000256" key="1">
    <source>
        <dbReference type="ARBA" id="ARBA00004241"/>
    </source>
</evidence>
<dbReference type="GO" id="GO:0009279">
    <property type="term" value="C:cell outer membrane"/>
    <property type="evidence" value="ECO:0007669"/>
    <property type="project" value="UniProtKB-SubCell"/>
</dbReference>
<evidence type="ECO:0000256" key="6">
    <source>
        <dbReference type="ARBA" id="ARBA00023136"/>
    </source>
</evidence>
<feature type="coiled-coil region" evidence="8">
    <location>
        <begin position="150"/>
        <end position="177"/>
    </location>
</feature>
<evidence type="ECO:0000313" key="11">
    <source>
        <dbReference type="EMBL" id="VEB98331.1"/>
    </source>
</evidence>
<evidence type="ECO:0000259" key="10">
    <source>
        <dbReference type="Pfam" id="PF03895"/>
    </source>
</evidence>
<evidence type="ECO:0000256" key="8">
    <source>
        <dbReference type="SAM" id="Coils"/>
    </source>
</evidence>
<evidence type="ECO:0000256" key="2">
    <source>
        <dbReference type="ARBA" id="ARBA00004442"/>
    </source>
</evidence>
<keyword evidence="4" id="KW-0812">Transmembrane</keyword>
<keyword evidence="5 9" id="KW-0732">Signal</keyword>
<evidence type="ECO:0000313" key="12">
    <source>
        <dbReference type="Proteomes" id="UP000274122"/>
    </source>
</evidence>
<keyword evidence="6" id="KW-0472">Membrane</keyword>
<evidence type="ECO:0000256" key="7">
    <source>
        <dbReference type="ARBA" id="ARBA00023237"/>
    </source>
</evidence>
<keyword evidence="12" id="KW-1185">Reference proteome</keyword>
<protein>
    <submittedName>
        <fullName evidence="11">Adhesin yadA</fullName>
    </submittedName>
</protein>
<dbReference type="InterPro" id="IPR005594">
    <property type="entry name" value="YadA_C"/>
</dbReference>
<dbReference type="RefSeq" id="WP_232012213.1">
    <property type="nucleotide sequence ID" value="NZ_LR134201.1"/>
</dbReference>
<evidence type="ECO:0000256" key="4">
    <source>
        <dbReference type="ARBA" id="ARBA00022692"/>
    </source>
</evidence>
<dbReference type="AlphaFoldDB" id="A0A3S4INQ7"/>
<evidence type="ECO:0000256" key="3">
    <source>
        <dbReference type="ARBA" id="ARBA00022452"/>
    </source>
</evidence>
<dbReference type="EMBL" id="LR134201">
    <property type="protein sequence ID" value="VEB98331.1"/>
    <property type="molecule type" value="Genomic_DNA"/>
</dbReference>